<reference evidence="2" key="1">
    <citation type="journal article" date="2015" name="Nature">
        <title>Complex archaea that bridge the gap between prokaryotes and eukaryotes.</title>
        <authorList>
            <person name="Spang A."/>
            <person name="Saw J.H."/>
            <person name="Jorgensen S.L."/>
            <person name="Zaremba-Niedzwiedzka K."/>
            <person name="Martijn J."/>
            <person name="Lind A.E."/>
            <person name="van Eijk R."/>
            <person name="Schleper C."/>
            <person name="Guy L."/>
            <person name="Ettema T.J."/>
        </authorList>
    </citation>
    <scope>NUCLEOTIDE SEQUENCE</scope>
</reference>
<dbReference type="PANTHER" id="PTHR23084:SF263">
    <property type="entry name" value="MORN REPEAT-CONTAINING PROTEIN 1"/>
    <property type="match status" value="1"/>
</dbReference>
<dbReference type="Pfam" id="PF02493">
    <property type="entry name" value="MORN"/>
    <property type="match status" value="5"/>
</dbReference>
<dbReference type="PANTHER" id="PTHR23084">
    <property type="entry name" value="PHOSPHATIDYLINOSITOL-4-PHOSPHATE 5-KINASE RELATED"/>
    <property type="match status" value="1"/>
</dbReference>
<dbReference type="InterPro" id="IPR003409">
    <property type="entry name" value="MORN"/>
</dbReference>
<protein>
    <recommendedName>
        <fullName evidence="3">MORN repeat-containing protein</fullName>
    </recommendedName>
</protein>
<dbReference type="AlphaFoldDB" id="A0A0F9WI94"/>
<accession>A0A0F9WI94</accession>
<organism evidence="2">
    <name type="scientific">marine sediment metagenome</name>
    <dbReference type="NCBI Taxonomy" id="412755"/>
    <lineage>
        <taxon>unclassified sequences</taxon>
        <taxon>metagenomes</taxon>
        <taxon>ecological metagenomes</taxon>
    </lineage>
</organism>
<gene>
    <name evidence="2" type="ORF">LCGC14_0002680</name>
</gene>
<comment type="caution">
    <text evidence="2">The sequence shown here is derived from an EMBL/GenBank/DDBJ whole genome shotgun (WGS) entry which is preliminary data.</text>
</comment>
<dbReference type="SMART" id="SM00698">
    <property type="entry name" value="MORN"/>
    <property type="match status" value="5"/>
</dbReference>
<name>A0A0F9WI94_9ZZZZ</name>
<proteinExistence type="predicted"/>
<sequence length="230" mass="26406">MKLNLSWMPRVHLQAVNAGAGTIRAMGSGALVVLLLTAGLAPNVLAQSWLINPPAELSRECAYGDCENGYGILEIRTELGTDRYEGTFSDGKFDGQGRYELMVSRSEQAYYDGDWEMGVREGRGTFWNGVSNLYIGQWQNDLRHGRGAYFFGVQDWTPNRHSEQWLQNNVENYTGDFVEDLYEGYGTYRWPDGSRYEGEFYANEKHGNGTFFYPTGTRREQYWQYGRFIR</sequence>
<keyword evidence="1" id="KW-0677">Repeat</keyword>
<dbReference type="Gene3D" id="2.20.110.10">
    <property type="entry name" value="Histone H3 K4-specific methyltransferase SET7/9 N-terminal domain"/>
    <property type="match status" value="2"/>
</dbReference>
<evidence type="ECO:0000313" key="2">
    <source>
        <dbReference type="EMBL" id="KKO12258.1"/>
    </source>
</evidence>
<dbReference type="SUPFAM" id="SSF82185">
    <property type="entry name" value="Histone H3 K4-specific methyltransferase SET7/9 N-terminal domain"/>
    <property type="match status" value="2"/>
</dbReference>
<dbReference type="EMBL" id="LAZR01000001">
    <property type="protein sequence ID" value="KKO12258.1"/>
    <property type="molecule type" value="Genomic_DNA"/>
</dbReference>
<evidence type="ECO:0008006" key="3">
    <source>
        <dbReference type="Google" id="ProtNLM"/>
    </source>
</evidence>
<evidence type="ECO:0000256" key="1">
    <source>
        <dbReference type="ARBA" id="ARBA00022737"/>
    </source>
</evidence>